<dbReference type="Proteomes" id="UP000054279">
    <property type="component" value="Unassembled WGS sequence"/>
</dbReference>
<sequence>MFMLMARFAYVALMLRSSCMARNVRAVLETLRCVTARSPTYDAALANFVRRAKSGSDWSSNELPAYNVTIVERDEQQFFSGPLPPYTGPAGFVQYEGRVRGINKESLALIKRLNLVMKTGEGEESAVGDFATEVLRALGYETEQTVIRTRKALRLNVDSHILLLVQQDKSHISLTDSEAQLVAQAIAAFQTNNVNRHANLFLSLLQSYVFPGITVIGTFPCFYKIKVTHDLNLAVRTGQYPAVETVVERYTPRVPSHLNDGMRPLDNRLKILQCYEAFKQIVYWQEAYLLWTNPKIILSRMPFPTLEFSL</sequence>
<evidence type="ECO:0000313" key="2">
    <source>
        <dbReference type="EMBL" id="KIJ42665.1"/>
    </source>
</evidence>
<gene>
    <name evidence="2" type="ORF">M422DRAFT_254106</name>
</gene>
<name>A0A0C9VVI5_SPHS4</name>
<dbReference type="AlphaFoldDB" id="A0A0C9VVI5"/>
<evidence type="ECO:0000256" key="1">
    <source>
        <dbReference type="SAM" id="SignalP"/>
    </source>
</evidence>
<evidence type="ECO:0000313" key="3">
    <source>
        <dbReference type="Proteomes" id="UP000054279"/>
    </source>
</evidence>
<proteinExistence type="predicted"/>
<dbReference type="HOGENOM" id="CLU_078038_0_0_1"/>
<keyword evidence="3" id="KW-1185">Reference proteome</keyword>
<dbReference type="EMBL" id="KN837128">
    <property type="protein sequence ID" value="KIJ42665.1"/>
    <property type="molecule type" value="Genomic_DNA"/>
</dbReference>
<accession>A0A0C9VVI5</accession>
<keyword evidence="1" id="KW-0732">Signal</keyword>
<feature type="chain" id="PRO_5002204875" evidence="1">
    <location>
        <begin position="22"/>
        <end position="310"/>
    </location>
</feature>
<organism evidence="2 3">
    <name type="scientific">Sphaerobolus stellatus (strain SS14)</name>
    <dbReference type="NCBI Taxonomy" id="990650"/>
    <lineage>
        <taxon>Eukaryota</taxon>
        <taxon>Fungi</taxon>
        <taxon>Dikarya</taxon>
        <taxon>Basidiomycota</taxon>
        <taxon>Agaricomycotina</taxon>
        <taxon>Agaricomycetes</taxon>
        <taxon>Phallomycetidae</taxon>
        <taxon>Geastrales</taxon>
        <taxon>Sphaerobolaceae</taxon>
        <taxon>Sphaerobolus</taxon>
    </lineage>
</organism>
<dbReference type="OrthoDB" id="3258141at2759"/>
<protein>
    <submittedName>
        <fullName evidence="2">Uncharacterized protein</fullName>
    </submittedName>
</protein>
<feature type="signal peptide" evidence="1">
    <location>
        <begin position="1"/>
        <end position="21"/>
    </location>
</feature>
<reference evidence="2 3" key="1">
    <citation type="submission" date="2014-06" db="EMBL/GenBank/DDBJ databases">
        <title>Evolutionary Origins and Diversification of the Mycorrhizal Mutualists.</title>
        <authorList>
            <consortium name="DOE Joint Genome Institute"/>
            <consortium name="Mycorrhizal Genomics Consortium"/>
            <person name="Kohler A."/>
            <person name="Kuo A."/>
            <person name="Nagy L.G."/>
            <person name="Floudas D."/>
            <person name="Copeland A."/>
            <person name="Barry K.W."/>
            <person name="Cichocki N."/>
            <person name="Veneault-Fourrey C."/>
            <person name="LaButti K."/>
            <person name="Lindquist E.A."/>
            <person name="Lipzen A."/>
            <person name="Lundell T."/>
            <person name="Morin E."/>
            <person name="Murat C."/>
            <person name="Riley R."/>
            <person name="Ohm R."/>
            <person name="Sun H."/>
            <person name="Tunlid A."/>
            <person name="Henrissat B."/>
            <person name="Grigoriev I.V."/>
            <person name="Hibbett D.S."/>
            <person name="Martin F."/>
        </authorList>
    </citation>
    <scope>NUCLEOTIDE SEQUENCE [LARGE SCALE GENOMIC DNA]</scope>
    <source>
        <strain evidence="2 3">SS14</strain>
    </source>
</reference>